<sequence>MCAGSFNNIIIIDRPRFTETIENTTYCQRVRYHFDDYVVNNNYLKYNMHRHNFSFIFSPNNNSNVNINTSDNFNFPYNLLSTLNNSLFIHFESFQFQKTSNSGTELIDESGSQQNEIQFVVYLRSNPGFIRIEIIEPFGYIDVISNLGGFYGSIMGKEKREILQSDTFHLGIPLVEKVIERPEGSSIDDRVQILETLLKEYF</sequence>
<dbReference type="OrthoDB" id="2217076at2759"/>
<evidence type="ECO:0000313" key="1">
    <source>
        <dbReference type="EMBL" id="RIA85753.1"/>
    </source>
</evidence>
<reference evidence="1 2" key="1">
    <citation type="submission" date="2018-06" db="EMBL/GenBank/DDBJ databases">
        <title>Comparative genomics reveals the genomic features of Rhizophagus irregularis, R. cerebriforme, R. diaphanum and Gigaspora rosea, and their symbiotic lifestyle signature.</title>
        <authorList>
            <person name="Morin E."/>
            <person name="San Clemente H."/>
            <person name="Chen E.C.H."/>
            <person name="De La Providencia I."/>
            <person name="Hainaut M."/>
            <person name="Kuo A."/>
            <person name="Kohler A."/>
            <person name="Murat C."/>
            <person name="Tang N."/>
            <person name="Roy S."/>
            <person name="Loubradou J."/>
            <person name="Henrissat B."/>
            <person name="Grigoriev I.V."/>
            <person name="Corradi N."/>
            <person name="Roux C."/>
            <person name="Martin F.M."/>
        </authorList>
    </citation>
    <scope>NUCLEOTIDE SEQUENCE [LARGE SCALE GENOMIC DNA]</scope>
    <source>
        <strain evidence="1 2">DAOM 227022</strain>
    </source>
</reference>
<organism evidence="1 2">
    <name type="scientific">Glomus cerebriforme</name>
    <dbReference type="NCBI Taxonomy" id="658196"/>
    <lineage>
        <taxon>Eukaryota</taxon>
        <taxon>Fungi</taxon>
        <taxon>Fungi incertae sedis</taxon>
        <taxon>Mucoromycota</taxon>
        <taxon>Glomeromycotina</taxon>
        <taxon>Glomeromycetes</taxon>
        <taxon>Glomerales</taxon>
        <taxon>Glomeraceae</taxon>
        <taxon>Glomus</taxon>
    </lineage>
</organism>
<evidence type="ECO:0000313" key="2">
    <source>
        <dbReference type="Proteomes" id="UP000265703"/>
    </source>
</evidence>
<proteinExistence type="predicted"/>
<dbReference type="EMBL" id="QKYT01000407">
    <property type="protein sequence ID" value="RIA85753.1"/>
    <property type="molecule type" value="Genomic_DNA"/>
</dbReference>
<keyword evidence="2" id="KW-1185">Reference proteome</keyword>
<protein>
    <submittedName>
        <fullName evidence="1">Uncharacterized protein</fullName>
    </submittedName>
</protein>
<gene>
    <name evidence="1" type="ORF">C1645_830345</name>
</gene>
<accession>A0A397SHT9</accession>
<comment type="caution">
    <text evidence="1">The sequence shown here is derived from an EMBL/GenBank/DDBJ whole genome shotgun (WGS) entry which is preliminary data.</text>
</comment>
<name>A0A397SHT9_9GLOM</name>
<dbReference type="AlphaFoldDB" id="A0A397SHT9"/>
<dbReference type="Proteomes" id="UP000265703">
    <property type="component" value="Unassembled WGS sequence"/>
</dbReference>